<proteinExistence type="predicted"/>
<dbReference type="EMBL" id="BMKA01000003">
    <property type="protein sequence ID" value="GGA23019.1"/>
    <property type="molecule type" value="Genomic_DNA"/>
</dbReference>
<evidence type="ECO:0000256" key="1">
    <source>
        <dbReference type="ARBA" id="ARBA00022612"/>
    </source>
</evidence>
<dbReference type="Gene3D" id="3.40.50.300">
    <property type="entry name" value="P-loop containing nucleotide triphosphate hydrolases"/>
    <property type="match status" value="1"/>
</dbReference>
<dbReference type="AlphaFoldDB" id="A0A916QZJ9"/>
<gene>
    <name evidence="3" type="ORF">GCM10011498_24750</name>
</gene>
<reference evidence="3" key="2">
    <citation type="submission" date="2020-09" db="EMBL/GenBank/DDBJ databases">
        <authorList>
            <person name="Sun Q."/>
            <person name="Zhou Y."/>
        </authorList>
    </citation>
    <scope>NUCLEOTIDE SEQUENCE</scope>
    <source>
        <strain evidence="3">CGMCC 1.15880</strain>
    </source>
</reference>
<keyword evidence="4" id="KW-1185">Reference proteome</keyword>
<evidence type="ECO:0000259" key="2">
    <source>
        <dbReference type="Pfam" id="PF17289"/>
    </source>
</evidence>
<sequence length="453" mass="49498">MKTPDGKSLTDLLGSASEAEIEDFLAGLSDQTLMALPYLFEFWALPHQRAPGGDWASWVIMGGRGAGKTRAGAEWVRQQVEGAEPFDKGSCRRVALVGETLDQVREVMVFGESGIMACSPPDRKPEWHASRRVLVWPNGAEAWAMSASSPEALRGPQFDCAWADELGKWRRGRDCWDMLQFALRLGDKPRTLVTTTPRNIGVLKEILKAGDTVVTHAPTEANRANLAPGFLKKVYTDYSGTRLGQQELDGRMLEDAEGALWPMDRLEALRSAEVPELDRIVVAVDPPASGKSTADACGIVVAGMQKIGSGPQDWRAWVLEDASIRGASPAKWAAHVVEAARNWQADRVVAEVNQGGDMVESVLRQQDPLLAYRGVHATRGKSVRAEPVAALYEQGRVFHAPGLQALEAQMGDMTLLGFEGKGSPDRVDALVWALTDLMIDPAAQFKRPQIRRL</sequence>
<dbReference type="Pfam" id="PF03237">
    <property type="entry name" value="Terminase_6N"/>
    <property type="match status" value="1"/>
</dbReference>
<keyword evidence="1" id="KW-1188">Viral release from host cell</keyword>
<dbReference type="Gene3D" id="3.30.420.240">
    <property type="match status" value="1"/>
</dbReference>
<organism evidence="3 4">
    <name type="scientific">Neptunicoccus cionae</name>
    <dbReference type="NCBI Taxonomy" id="2035344"/>
    <lineage>
        <taxon>Bacteria</taxon>
        <taxon>Pseudomonadati</taxon>
        <taxon>Pseudomonadota</taxon>
        <taxon>Alphaproteobacteria</taxon>
        <taxon>Rhodobacterales</taxon>
        <taxon>Paracoccaceae</taxon>
        <taxon>Neptunicoccus</taxon>
    </lineage>
</organism>
<comment type="caution">
    <text evidence="3">The sequence shown here is derived from an EMBL/GenBank/DDBJ whole genome shotgun (WGS) entry which is preliminary data.</text>
</comment>
<reference evidence="3" key="1">
    <citation type="journal article" date="2014" name="Int. J. Syst. Evol. Microbiol.">
        <title>Complete genome sequence of Corynebacterium casei LMG S-19264T (=DSM 44701T), isolated from a smear-ripened cheese.</title>
        <authorList>
            <consortium name="US DOE Joint Genome Institute (JGI-PGF)"/>
            <person name="Walter F."/>
            <person name="Albersmeier A."/>
            <person name="Kalinowski J."/>
            <person name="Ruckert C."/>
        </authorList>
    </citation>
    <scope>NUCLEOTIDE SEQUENCE</scope>
    <source>
        <strain evidence="3">CGMCC 1.15880</strain>
    </source>
</reference>
<accession>A0A916QZJ9</accession>
<evidence type="ECO:0000313" key="4">
    <source>
        <dbReference type="Proteomes" id="UP000628017"/>
    </source>
</evidence>
<dbReference type="InterPro" id="IPR027417">
    <property type="entry name" value="P-loop_NTPase"/>
</dbReference>
<protein>
    <submittedName>
        <fullName evidence="3">Large terminase</fullName>
    </submittedName>
</protein>
<name>A0A916QZJ9_9RHOB</name>
<dbReference type="Proteomes" id="UP000628017">
    <property type="component" value="Unassembled WGS sequence"/>
</dbReference>
<feature type="domain" description="Terminase large subunit gp17-like C-terminal" evidence="2">
    <location>
        <begin position="283"/>
        <end position="435"/>
    </location>
</feature>
<dbReference type="Pfam" id="PF17289">
    <property type="entry name" value="Terminase_6C"/>
    <property type="match status" value="1"/>
</dbReference>
<dbReference type="InterPro" id="IPR035421">
    <property type="entry name" value="Terminase_6C"/>
</dbReference>
<evidence type="ECO:0000313" key="3">
    <source>
        <dbReference type="EMBL" id="GGA23019.1"/>
    </source>
</evidence>